<reference evidence="1" key="1">
    <citation type="submission" date="2020-04" db="EMBL/GenBank/DDBJ databases">
        <authorList>
            <person name="Chiriac C."/>
            <person name="Salcher M."/>
            <person name="Ghai R."/>
            <person name="Kavagutti S V."/>
        </authorList>
    </citation>
    <scope>NUCLEOTIDE SEQUENCE</scope>
</reference>
<accession>A0A6J5KZJ6</accession>
<protein>
    <submittedName>
        <fullName evidence="1">Uncharacterized protein</fullName>
    </submittedName>
</protein>
<proteinExistence type="predicted"/>
<sequence>MKHIHLNKTQIKALKANKQISLYIPFKTHQQPVFATAVPHEERWVFNANDGYYQREVTCEAQGNRWQGAEYYRSPYGNVGDHVFVKEIYSTRLDVDHKVNPEKARHYCLYAADFKDRYKDPGNPDDDNNYHSWSPWRSPATMPKALSRFILEVVAIDIVRPSKYECGWGLTLKVIE</sequence>
<gene>
    <name evidence="1" type="ORF">UFOVP75_223</name>
</gene>
<evidence type="ECO:0000313" key="1">
    <source>
        <dbReference type="EMBL" id="CAB4127491.1"/>
    </source>
</evidence>
<organism evidence="1">
    <name type="scientific">uncultured Caudovirales phage</name>
    <dbReference type="NCBI Taxonomy" id="2100421"/>
    <lineage>
        <taxon>Viruses</taxon>
        <taxon>Duplodnaviria</taxon>
        <taxon>Heunggongvirae</taxon>
        <taxon>Uroviricota</taxon>
        <taxon>Caudoviricetes</taxon>
        <taxon>Peduoviridae</taxon>
        <taxon>Maltschvirus</taxon>
        <taxon>Maltschvirus maltsch</taxon>
    </lineage>
</organism>
<dbReference type="EMBL" id="LR796209">
    <property type="protein sequence ID" value="CAB4127491.1"/>
    <property type="molecule type" value="Genomic_DNA"/>
</dbReference>
<name>A0A6J5KZJ6_9CAUD</name>